<name>A0ABR9QP72_9BACI</name>
<keyword evidence="1" id="KW-0678">Repressor</keyword>
<dbReference type="Gene3D" id="1.10.10.60">
    <property type="entry name" value="Homeodomain-like"/>
    <property type="match status" value="1"/>
</dbReference>
<evidence type="ECO:0000256" key="1">
    <source>
        <dbReference type="ARBA" id="ARBA00022491"/>
    </source>
</evidence>
<dbReference type="Pfam" id="PF17922">
    <property type="entry name" value="TetR_C_17"/>
    <property type="match status" value="1"/>
</dbReference>
<evidence type="ECO:0000259" key="4">
    <source>
        <dbReference type="PROSITE" id="PS50977"/>
    </source>
</evidence>
<evidence type="ECO:0000256" key="3">
    <source>
        <dbReference type="PROSITE-ProRule" id="PRU00335"/>
    </source>
</evidence>
<organism evidence="5 6">
    <name type="scientific">Litchfieldia luteola</name>
    <dbReference type="NCBI Taxonomy" id="682179"/>
    <lineage>
        <taxon>Bacteria</taxon>
        <taxon>Bacillati</taxon>
        <taxon>Bacillota</taxon>
        <taxon>Bacilli</taxon>
        <taxon>Bacillales</taxon>
        <taxon>Bacillaceae</taxon>
        <taxon>Litchfieldia</taxon>
    </lineage>
</organism>
<keyword evidence="2 3" id="KW-0238">DNA-binding</keyword>
<feature type="domain" description="HTH tetR-type" evidence="4">
    <location>
        <begin position="11"/>
        <end position="71"/>
    </location>
</feature>
<dbReference type="SUPFAM" id="SSF46689">
    <property type="entry name" value="Homeodomain-like"/>
    <property type="match status" value="1"/>
</dbReference>
<dbReference type="Gene3D" id="1.10.357.10">
    <property type="entry name" value="Tetracycline Repressor, domain 2"/>
    <property type="match status" value="1"/>
</dbReference>
<dbReference type="Pfam" id="PF00440">
    <property type="entry name" value="TetR_N"/>
    <property type="match status" value="1"/>
</dbReference>
<dbReference type="InterPro" id="IPR041612">
    <property type="entry name" value="YfiR_C"/>
</dbReference>
<dbReference type="PANTHER" id="PTHR43479:SF11">
    <property type="entry name" value="ACREF_ENVCD OPERON REPRESSOR-RELATED"/>
    <property type="match status" value="1"/>
</dbReference>
<dbReference type="InterPro" id="IPR036271">
    <property type="entry name" value="Tet_transcr_reg_TetR-rel_C_sf"/>
</dbReference>
<reference evidence="5 6" key="1">
    <citation type="submission" date="2020-10" db="EMBL/GenBank/DDBJ databases">
        <title>Bacillus sp. HD4P25, an endophyte from a halophyte.</title>
        <authorList>
            <person name="Sun J.-Q."/>
        </authorList>
    </citation>
    <scope>NUCLEOTIDE SEQUENCE [LARGE SCALE GENOMIC DNA]</scope>
    <source>
        <strain evidence="5 6">YIM 93174</strain>
    </source>
</reference>
<dbReference type="RefSeq" id="WP_193539112.1">
    <property type="nucleotide sequence ID" value="NZ_JADCLJ010000024.1"/>
</dbReference>
<feature type="DNA-binding region" description="H-T-H motif" evidence="3">
    <location>
        <begin position="34"/>
        <end position="53"/>
    </location>
</feature>
<dbReference type="Proteomes" id="UP001516662">
    <property type="component" value="Unassembled WGS sequence"/>
</dbReference>
<dbReference type="PROSITE" id="PS50977">
    <property type="entry name" value="HTH_TETR_2"/>
    <property type="match status" value="1"/>
</dbReference>
<sequence>MSPKVTEEYKEERKKEILKAAFEVFCKKGFEPTTMKDIVDASGLSRGGVYQYYSSTEEMFRDIIDRNDKVGREELSKVVGASDSVWKVIKDSVNGYREVPTTNFAIVQFEFAVISWRSDSEDRFDYILNRLKFWRKNLVDLINEGVKRGEFHPVQKVEAIVDFMTNVFDGLILHHHLAGASEIDVDGQVDALLFYLKNVLQVKED</sequence>
<proteinExistence type="predicted"/>
<evidence type="ECO:0000256" key="2">
    <source>
        <dbReference type="ARBA" id="ARBA00023125"/>
    </source>
</evidence>
<evidence type="ECO:0000313" key="5">
    <source>
        <dbReference type="EMBL" id="MBE4909974.1"/>
    </source>
</evidence>
<keyword evidence="6" id="KW-1185">Reference proteome</keyword>
<dbReference type="InterPro" id="IPR001647">
    <property type="entry name" value="HTH_TetR"/>
</dbReference>
<evidence type="ECO:0000313" key="6">
    <source>
        <dbReference type="Proteomes" id="UP001516662"/>
    </source>
</evidence>
<protein>
    <submittedName>
        <fullName evidence="5">TetR family transcriptional regulator</fullName>
    </submittedName>
</protein>
<dbReference type="PRINTS" id="PR00455">
    <property type="entry name" value="HTHTETR"/>
</dbReference>
<dbReference type="InterPro" id="IPR050624">
    <property type="entry name" value="HTH-type_Tx_Regulator"/>
</dbReference>
<accession>A0ABR9QP72</accession>
<dbReference type="EMBL" id="JADCLJ010000024">
    <property type="protein sequence ID" value="MBE4909974.1"/>
    <property type="molecule type" value="Genomic_DNA"/>
</dbReference>
<dbReference type="PANTHER" id="PTHR43479">
    <property type="entry name" value="ACREF/ENVCD OPERON REPRESSOR-RELATED"/>
    <property type="match status" value="1"/>
</dbReference>
<gene>
    <name evidence="5" type="ORF">IMZ08_18210</name>
</gene>
<dbReference type="SUPFAM" id="SSF48498">
    <property type="entry name" value="Tetracyclin repressor-like, C-terminal domain"/>
    <property type="match status" value="1"/>
</dbReference>
<dbReference type="InterPro" id="IPR009057">
    <property type="entry name" value="Homeodomain-like_sf"/>
</dbReference>
<comment type="caution">
    <text evidence="5">The sequence shown here is derived from an EMBL/GenBank/DDBJ whole genome shotgun (WGS) entry which is preliminary data.</text>
</comment>